<reference evidence="2 3" key="1">
    <citation type="journal article" date="2016" name="Nat. Commun.">
        <title>Extremotolerant tardigrade genome and improved radiotolerance of human cultured cells by tardigrade-unique protein.</title>
        <authorList>
            <person name="Hashimoto T."/>
            <person name="Horikawa D.D."/>
            <person name="Saito Y."/>
            <person name="Kuwahara H."/>
            <person name="Kozuka-Hata H."/>
            <person name="Shin-I T."/>
            <person name="Minakuchi Y."/>
            <person name="Ohishi K."/>
            <person name="Motoyama A."/>
            <person name="Aizu T."/>
            <person name="Enomoto A."/>
            <person name="Kondo K."/>
            <person name="Tanaka S."/>
            <person name="Hara Y."/>
            <person name="Koshikawa S."/>
            <person name="Sagara H."/>
            <person name="Miura T."/>
            <person name="Yokobori S."/>
            <person name="Miyagawa K."/>
            <person name="Suzuki Y."/>
            <person name="Kubo T."/>
            <person name="Oyama M."/>
            <person name="Kohara Y."/>
            <person name="Fujiyama A."/>
            <person name="Arakawa K."/>
            <person name="Katayama T."/>
            <person name="Toyoda A."/>
            <person name="Kunieda T."/>
        </authorList>
    </citation>
    <scope>NUCLEOTIDE SEQUENCE [LARGE SCALE GENOMIC DNA]</scope>
    <source>
        <strain evidence="2 3">YOKOZUNA-1</strain>
    </source>
</reference>
<evidence type="ECO:0000313" key="2">
    <source>
        <dbReference type="EMBL" id="GAV00194.1"/>
    </source>
</evidence>
<feature type="signal peptide" evidence="1">
    <location>
        <begin position="1"/>
        <end position="25"/>
    </location>
</feature>
<dbReference type="EMBL" id="BDGG01000006">
    <property type="protein sequence ID" value="GAV00194.1"/>
    <property type="molecule type" value="Genomic_DNA"/>
</dbReference>
<organism evidence="2 3">
    <name type="scientific">Ramazzottius varieornatus</name>
    <name type="common">Water bear</name>
    <name type="synonym">Tardigrade</name>
    <dbReference type="NCBI Taxonomy" id="947166"/>
    <lineage>
        <taxon>Eukaryota</taxon>
        <taxon>Metazoa</taxon>
        <taxon>Ecdysozoa</taxon>
        <taxon>Tardigrada</taxon>
        <taxon>Eutardigrada</taxon>
        <taxon>Parachela</taxon>
        <taxon>Hypsibioidea</taxon>
        <taxon>Ramazzottiidae</taxon>
        <taxon>Ramazzottius</taxon>
    </lineage>
</organism>
<accession>A0A1D1VMR5</accession>
<name>A0A1D1VMR5_RAMVA</name>
<dbReference type="PROSITE" id="PS51257">
    <property type="entry name" value="PROKAR_LIPOPROTEIN"/>
    <property type="match status" value="1"/>
</dbReference>
<dbReference type="OrthoDB" id="6132182at2759"/>
<comment type="caution">
    <text evidence="2">The sequence shown here is derived from an EMBL/GenBank/DDBJ whole genome shotgun (WGS) entry which is preliminary data.</text>
</comment>
<keyword evidence="1" id="KW-0732">Signal</keyword>
<protein>
    <submittedName>
        <fullName evidence="2">Uncharacterized protein</fullName>
    </submittedName>
</protein>
<dbReference type="AlphaFoldDB" id="A0A1D1VMR5"/>
<keyword evidence="3" id="KW-1185">Reference proteome</keyword>
<feature type="chain" id="PRO_5008898623" evidence="1">
    <location>
        <begin position="26"/>
        <end position="104"/>
    </location>
</feature>
<sequence length="104" mass="11156">MTLVKMDYYFAVCIVLFVIVGCSSANEKCGMSESPYAMMSAAGPPVAPVECPQGVAEVQCFAEPCDVQNCPRFPKACCQNDYCGSCGAKFFINGRREVTKQCGG</sequence>
<evidence type="ECO:0000256" key="1">
    <source>
        <dbReference type="SAM" id="SignalP"/>
    </source>
</evidence>
<evidence type="ECO:0000313" key="3">
    <source>
        <dbReference type="Proteomes" id="UP000186922"/>
    </source>
</evidence>
<dbReference type="Proteomes" id="UP000186922">
    <property type="component" value="Unassembled WGS sequence"/>
</dbReference>
<gene>
    <name evidence="2" type="primary">RvY_11078-1</name>
    <name evidence="2" type="synonym">RvY_11078.1</name>
    <name evidence="2" type="ORF">RvY_11078</name>
</gene>
<proteinExistence type="predicted"/>